<dbReference type="AlphaFoldDB" id="A0AA38IJE1"/>
<organism evidence="1 2">
    <name type="scientific">Zophobas morio</name>
    <dbReference type="NCBI Taxonomy" id="2755281"/>
    <lineage>
        <taxon>Eukaryota</taxon>
        <taxon>Metazoa</taxon>
        <taxon>Ecdysozoa</taxon>
        <taxon>Arthropoda</taxon>
        <taxon>Hexapoda</taxon>
        <taxon>Insecta</taxon>
        <taxon>Pterygota</taxon>
        <taxon>Neoptera</taxon>
        <taxon>Endopterygota</taxon>
        <taxon>Coleoptera</taxon>
        <taxon>Polyphaga</taxon>
        <taxon>Cucujiformia</taxon>
        <taxon>Tenebrionidae</taxon>
        <taxon>Zophobas</taxon>
    </lineage>
</organism>
<evidence type="ECO:0000313" key="1">
    <source>
        <dbReference type="EMBL" id="KAJ3657810.1"/>
    </source>
</evidence>
<sequence length="148" mass="16189">MAPKADETSKPIIKELKTGEHAASSRQCACKRYPGGMPEKSKNARRCVSVFDLSATEEKPVKKSATLGSAPAIDGLGKSHKGGYSRLLCLWRRFKRSLSGGGSEFFLYFRSIRVESPVVIGISVEIRVICGAVSARRRLFICESVSFC</sequence>
<reference evidence="1" key="1">
    <citation type="journal article" date="2023" name="G3 (Bethesda)">
        <title>Whole genome assemblies of Zophobas morio and Tenebrio molitor.</title>
        <authorList>
            <person name="Kaur S."/>
            <person name="Stinson S.A."/>
            <person name="diCenzo G.C."/>
        </authorList>
    </citation>
    <scope>NUCLEOTIDE SEQUENCE</scope>
    <source>
        <strain evidence="1">QUZm001</strain>
    </source>
</reference>
<protein>
    <submittedName>
        <fullName evidence="1">Uncharacterized protein</fullName>
    </submittedName>
</protein>
<accession>A0AA38IJE1</accession>
<evidence type="ECO:0000313" key="2">
    <source>
        <dbReference type="Proteomes" id="UP001168821"/>
    </source>
</evidence>
<dbReference type="Proteomes" id="UP001168821">
    <property type="component" value="Unassembled WGS sequence"/>
</dbReference>
<proteinExistence type="predicted"/>
<gene>
    <name evidence="1" type="ORF">Zmor_009590</name>
</gene>
<comment type="caution">
    <text evidence="1">The sequence shown here is derived from an EMBL/GenBank/DDBJ whole genome shotgun (WGS) entry which is preliminary data.</text>
</comment>
<name>A0AA38IJE1_9CUCU</name>
<dbReference type="EMBL" id="JALNTZ010000003">
    <property type="protein sequence ID" value="KAJ3657810.1"/>
    <property type="molecule type" value="Genomic_DNA"/>
</dbReference>
<keyword evidence="2" id="KW-1185">Reference proteome</keyword>